<evidence type="ECO:0000313" key="6">
    <source>
        <dbReference type="Proteomes" id="UP000011922"/>
    </source>
</evidence>
<dbReference type="OrthoDB" id="9805924at2"/>
<keyword evidence="3 5" id="KW-0012">Acyltransferase</keyword>
<dbReference type="InterPro" id="IPR016181">
    <property type="entry name" value="Acyl_CoA_acyltransferase"/>
</dbReference>
<dbReference type="PANTHER" id="PTHR10545">
    <property type="entry name" value="DIAMINE N-ACETYLTRANSFERASE"/>
    <property type="match status" value="1"/>
</dbReference>
<keyword evidence="2 5" id="KW-0808">Transferase</keyword>
<evidence type="ECO:0000256" key="2">
    <source>
        <dbReference type="ARBA" id="ARBA00022679"/>
    </source>
</evidence>
<dbReference type="FunFam" id="3.40.630.30:FF:000064">
    <property type="entry name" value="GNAT family acetyltransferase"/>
    <property type="match status" value="1"/>
</dbReference>
<proteinExistence type="inferred from homology"/>
<dbReference type="CDD" id="cd04301">
    <property type="entry name" value="NAT_SF"/>
    <property type="match status" value="1"/>
</dbReference>
<dbReference type="InterPro" id="IPR000182">
    <property type="entry name" value="GNAT_dom"/>
</dbReference>
<dbReference type="Proteomes" id="UP000011922">
    <property type="component" value="Unassembled WGS sequence"/>
</dbReference>
<reference evidence="5 6" key="1">
    <citation type="journal article" date="2013" name="Genome Announc.">
        <title>Draft Genome Sequence for Desulfovibrio africanus Strain PCS.</title>
        <authorList>
            <person name="Brown S.D."/>
            <person name="Utturkar S.M."/>
            <person name="Arkin A.P."/>
            <person name="Deutschbauer A.M."/>
            <person name="Elias D.A."/>
            <person name="Hazen T.C."/>
            <person name="Chakraborty R."/>
        </authorList>
    </citation>
    <scope>NUCLEOTIDE SEQUENCE [LARGE SCALE GENOMIC DNA]</scope>
    <source>
        <strain evidence="5 6">PCS</strain>
    </source>
</reference>
<protein>
    <submittedName>
        <fullName evidence="5">Sortase-like acyltransferase</fullName>
    </submittedName>
</protein>
<dbReference type="SUPFAM" id="SSF55729">
    <property type="entry name" value="Acyl-CoA N-acyltransferases (Nat)"/>
    <property type="match status" value="1"/>
</dbReference>
<organism evidence="5 6">
    <name type="scientific">Desulfocurvibacter africanus PCS</name>
    <dbReference type="NCBI Taxonomy" id="1262666"/>
    <lineage>
        <taxon>Bacteria</taxon>
        <taxon>Pseudomonadati</taxon>
        <taxon>Thermodesulfobacteriota</taxon>
        <taxon>Desulfovibrionia</taxon>
        <taxon>Desulfovibrionales</taxon>
        <taxon>Desulfovibrionaceae</taxon>
        <taxon>Desulfocurvibacter</taxon>
    </lineage>
</organism>
<accession>M5PX68</accession>
<sequence>MSPVLTTRPATRDDVPLILTFIKDLAEYERLSHEVMATEKDLAETLFGPRPGAEVLLGFTADDPVAFALFFSSYSTFLAKPGIYLEDLFVRPAWRGKGFGKIMLSAVAKVAVERGCGRLEWSCLDWNEPSIGFYKSLGAQVMDDWTVYRLTGKTLMGFAGAD</sequence>
<dbReference type="Gene3D" id="3.40.630.30">
    <property type="match status" value="1"/>
</dbReference>
<dbReference type="RefSeq" id="WP_005983815.1">
    <property type="nucleotide sequence ID" value="NZ_AOSV01000003.1"/>
</dbReference>
<dbReference type="GO" id="GO:0008080">
    <property type="term" value="F:N-acetyltransferase activity"/>
    <property type="evidence" value="ECO:0007669"/>
    <property type="project" value="TreeGrafter"/>
</dbReference>
<dbReference type="EMBL" id="AOSV01000003">
    <property type="protein sequence ID" value="EMG38912.1"/>
    <property type="molecule type" value="Genomic_DNA"/>
</dbReference>
<evidence type="ECO:0000259" key="4">
    <source>
        <dbReference type="PROSITE" id="PS51186"/>
    </source>
</evidence>
<dbReference type="PANTHER" id="PTHR10545:SF29">
    <property type="entry name" value="GH14572P-RELATED"/>
    <property type="match status" value="1"/>
</dbReference>
<dbReference type="PROSITE" id="PS51186">
    <property type="entry name" value="GNAT"/>
    <property type="match status" value="1"/>
</dbReference>
<evidence type="ECO:0000256" key="3">
    <source>
        <dbReference type="ARBA" id="ARBA00023315"/>
    </source>
</evidence>
<dbReference type="PATRIC" id="fig|1262666.3.peg.554"/>
<feature type="domain" description="N-acetyltransferase" evidence="4">
    <location>
        <begin position="5"/>
        <end position="161"/>
    </location>
</feature>
<dbReference type="InterPro" id="IPR051016">
    <property type="entry name" value="Diverse_Substrate_AcTransf"/>
</dbReference>
<evidence type="ECO:0000313" key="5">
    <source>
        <dbReference type="EMBL" id="EMG38912.1"/>
    </source>
</evidence>
<comment type="caution">
    <text evidence="5">The sequence shown here is derived from an EMBL/GenBank/DDBJ whole genome shotgun (WGS) entry which is preliminary data.</text>
</comment>
<dbReference type="AlphaFoldDB" id="M5PX68"/>
<name>M5PX68_DESAF</name>
<gene>
    <name evidence="5" type="ORF">PCS_00550</name>
</gene>
<dbReference type="Pfam" id="PF00583">
    <property type="entry name" value="Acetyltransf_1"/>
    <property type="match status" value="1"/>
</dbReference>
<evidence type="ECO:0000256" key="1">
    <source>
        <dbReference type="ARBA" id="ARBA00008694"/>
    </source>
</evidence>
<comment type="similarity">
    <text evidence="1">Belongs to the acetyltransferase family.</text>
</comment>